<organism evidence="1">
    <name type="scientific">Alsobacter sp. KACC 23698</name>
    <dbReference type="NCBI Taxonomy" id="3149229"/>
    <lineage>
        <taxon>Bacteria</taxon>
        <taxon>Pseudomonadati</taxon>
        <taxon>Pseudomonadota</taxon>
        <taxon>Alphaproteobacteria</taxon>
        <taxon>Hyphomicrobiales</taxon>
        <taxon>Alsobacteraceae</taxon>
        <taxon>Alsobacter</taxon>
    </lineage>
</organism>
<reference evidence="1" key="1">
    <citation type="submission" date="2024-05" db="EMBL/GenBank/DDBJ databases">
        <authorList>
            <person name="Kim S."/>
            <person name="Heo J."/>
            <person name="Choi H."/>
            <person name="Choi Y."/>
            <person name="Kwon S.-W."/>
            <person name="Kim Y."/>
        </authorList>
    </citation>
    <scope>NUCLEOTIDE SEQUENCE</scope>
    <source>
        <strain evidence="1">KACC 23698</strain>
    </source>
</reference>
<sequence>MTHEFARQLRAIGRRSALSDQELEALVRAVRLTLAAPSPAMLRAGWGHHLNLADELGLEFAQDDYSRMMEAAFASAESSFEPDDAVQDCFNVVERASDAPVAS</sequence>
<dbReference type="EMBL" id="CP157484">
    <property type="protein sequence ID" value="XBO41565.1"/>
    <property type="molecule type" value="Genomic_DNA"/>
</dbReference>
<protein>
    <submittedName>
        <fullName evidence="1">Uncharacterized protein</fullName>
    </submittedName>
</protein>
<dbReference type="AlphaFoldDB" id="A0AAU7JMQ2"/>
<accession>A0AAU7JMQ2</accession>
<name>A0AAU7JMQ2_9HYPH</name>
<proteinExistence type="predicted"/>
<gene>
    <name evidence="1" type="ORF">ABEG18_12660</name>
</gene>
<dbReference type="RefSeq" id="WP_406858420.1">
    <property type="nucleotide sequence ID" value="NZ_CP157484.1"/>
</dbReference>
<evidence type="ECO:0000313" key="1">
    <source>
        <dbReference type="EMBL" id="XBO41565.1"/>
    </source>
</evidence>